<dbReference type="EMBL" id="JAJFAZ020000001">
    <property type="protein sequence ID" value="KAI5349589.1"/>
    <property type="molecule type" value="Genomic_DNA"/>
</dbReference>
<dbReference type="Pfam" id="PF14392">
    <property type="entry name" value="zf-CCHC_4"/>
    <property type="match status" value="1"/>
</dbReference>
<accession>A0AAD4WU26</accession>
<sequence>MGEMKVSIAKPNVYAITVRQEDVANQLLDGTRYARNLCTHKYARTLRGRIAFVLEVEDSAKTGFKGFMRFKIDMDASRPLQPGFAILCPMSEKRLIRLKYEGLSNLCFRCGRLGHTRGCSYLVNPRLELENLKYIDEIRTSPMTKASTLLFPVRKAPPKQTEVFDWRH</sequence>
<feature type="domain" description="Zinc knuckle CX2CX4HX4C" evidence="1">
    <location>
        <begin position="74"/>
        <end position="117"/>
    </location>
</feature>
<gene>
    <name evidence="2" type="ORF">L3X38_002477</name>
</gene>
<name>A0AAD4WU26_PRUDU</name>
<dbReference type="InterPro" id="IPR025836">
    <property type="entry name" value="Zn_knuckle_CX2CX4HX4C"/>
</dbReference>
<dbReference type="Proteomes" id="UP001054821">
    <property type="component" value="Chromosome 1"/>
</dbReference>
<keyword evidence="3" id="KW-1185">Reference proteome</keyword>
<evidence type="ECO:0000313" key="2">
    <source>
        <dbReference type="EMBL" id="KAI5349589.1"/>
    </source>
</evidence>
<protein>
    <recommendedName>
        <fullName evidence="1">Zinc knuckle CX2CX4HX4C domain-containing protein</fullName>
    </recommendedName>
</protein>
<comment type="caution">
    <text evidence="2">The sequence shown here is derived from an EMBL/GenBank/DDBJ whole genome shotgun (WGS) entry which is preliminary data.</text>
</comment>
<reference evidence="2 3" key="1">
    <citation type="journal article" date="2022" name="G3 (Bethesda)">
        <title>Whole-genome sequence and methylome profiling of the almond [Prunus dulcis (Mill.) D.A. Webb] cultivar 'Nonpareil'.</title>
        <authorList>
            <person name="D'Amico-Willman K.M."/>
            <person name="Ouma W.Z."/>
            <person name="Meulia T."/>
            <person name="Sideli G.M."/>
            <person name="Gradziel T.M."/>
            <person name="Fresnedo-Ramirez J."/>
        </authorList>
    </citation>
    <scope>NUCLEOTIDE SEQUENCE [LARGE SCALE GENOMIC DNA]</scope>
    <source>
        <strain evidence="2">Clone GOH B32 T37-40</strain>
    </source>
</reference>
<dbReference type="AlphaFoldDB" id="A0AAD4WU26"/>
<evidence type="ECO:0000313" key="3">
    <source>
        <dbReference type="Proteomes" id="UP001054821"/>
    </source>
</evidence>
<proteinExistence type="predicted"/>
<organism evidence="2 3">
    <name type="scientific">Prunus dulcis</name>
    <name type="common">Almond</name>
    <name type="synonym">Amygdalus dulcis</name>
    <dbReference type="NCBI Taxonomy" id="3755"/>
    <lineage>
        <taxon>Eukaryota</taxon>
        <taxon>Viridiplantae</taxon>
        <taxon>Streptophyta</taxon>
        <taxon>Embryophyta</taxon>
        <taxon>Tracheophyta</taxon>
        <taxon>Spermatophyta</taxon>
        <taxon>Magnoliopsida</taxon>
        <taxon>eudicotyledons</taxon>
        <taxon>Gunneridae</taxon>
        <taxon>Pentapetalae</taxon>
        <taxon>rosids</taxon>
        <taxon>fabids</taxon>
        <taxon>Rosales</taxon>
        <taxon>Rosaceae</taxon>
        <taxon>Amygdaloideae</taxon>
        <taxon>Amygdaleae</taxon>
        <taxon>Prunus</taxon>
    </lineage>
</organism>
<evidence type="ECO:0000259" key="1">
    <source>
        <dbReference type="Pfam" id="PF14392"/>
    </source>
</evidence>